<evidence type="ECO:0000313" key="2">
    <source>
        <dbReference type="EMBL" id="MBP1888468.1"/>
    </source>
</evidence>
<evidence type="ECO:0000256" key="1">
    <source>
        <dbReference type="SAM" id="Coils"/>
    </source>
</evidence>
<gene>
    <name evidence="2" type="ORF">J2Z53_000047</name>
</gene>
<comment type="caution">
    <text evidence="2">The sequence shown here is derived from an EMBL/GenBank/DDBJ whole genome shotgun (WGS) entry which is preliminary data.</text>
</comment>
<proteinExistence type="predicted"/>
<dbReference type="EMBL" id="JAGGJZ010000001">
    <property type="protein sequence ID" value="MBP1888468.1"/>
    <property type="molecule type" value="Genomic_DNA"/>
</dbReference>
<dbReference type="Pfam" id="PF14199">
    <property type="entry name" value="DUF4317"/>
    <property type="match status" value="1"/>
</dbReference>
<evidence type="ECO:0000313" key="3">
    <source>
        <dbReference type="Proteomes" id="UP000783390"/>
    </source>
</evidence>
<reference evidence="2 3" key="1">
    <citation type="submission" date="2021-03" db="EMBL/GenBank/DDBJ databases">
        <title>Genomic Encyclopedia of Type Strains, Phase IV (KMG-IV): sequencing the most valuable type-strain genomes for metagenomic binning, comparative biology and taxonomic classification.</title>
        <authorList>
            <person name="Goeker M."/>
        </authorList>
    </citation>
    <scope>NUCLEOTIDE SEQUENCE [LARGE SCALE GENOMIC DNA]</scope>
    <source>
        <strain evidence="2 3">DSM 3984</strain>
    </source>
</reference>
<evidence type="ECO:0008006" key="4">
    <source>
        <dbReference type="Google" id="ProtNLM"/>
    </source>
</evidence>
<dbReference type="InterPro" id="IPR025466">
    <property type="entry name" value="DUF4317"/>
</dbReference>
<keyword evidence="1" id="KW-0175">Coiled coil</keyword>
<keyword evidence="3" id="KW-1185">Reference proteome</keyword>
<protein>
    <recommendedName>
        <fullName evidence="4">DUF4317 domain-containing protein</fullName>
    </recommendedName>
</protein>
<dbReference type="RefSeq" id="WP_209795209.1">
    <property type="nucleotide sequence ID" value="NZ_JAGGJZ010000001.1"/>
</dbReference>
<sequence>MRKKDILELKKRFKKDYCTFSKMCGCYVNGEKKIILKFKETFLNLDEDEYFKYLELAKKVLSGTISNNILELKFPLNEDLINEKQVSLMKLKSSQFKDDTLLDDFYKSIIDNYDYTGNFLILLFNDSYDILTKTSDNNKIDESEEVYEYILCAICPVELSKPGLRYFEEENTIKARIRDWVVKPPVNGFVFPAFIDRSSDVNSIMYYTKNAKDPHPELMEGALGCYSKQTATIQKETFKSIVKDSFGADEKLADKVFMDIQENLNNFVEEYNDMYSDTDCDPITLKDKDIQNILIESGVSKELTTKIEKSYIENFGDDIPLVENLIDSKILKANEQRKKEENLKNQVKALKTRLEEVTKETSSDKEITLTKINENNIPLEENLKDSIEEHLENNEELSTESSNEILEANDENTNEISVSSEITSEYDVVLQVKPEKVPQIKSQVIDGQKCIVIPINDDEQAKVNGLDDLI</sequence>
<feature type="coiled-coil region" evidence="1">
    <location>
        <begin position="326"/>
        <end position="400"/>
    </location>
</feature>
<dbReference type="Proteomes" id="UP000783390">
    <property type="component" value="Unassembled WGS sequence"/>
</dbReference>
<accession>A0ABS4EWU1</accession>
<organism evidence="2 3">
    <name type="scientific">Clostridium moniliforme</name>
    <dbReference type="NCBI Taxonomy" id="39489"/>
    <lineage>
        <taxon>Bacteria</taxon>
        <taxon>Bacillati</taxon>
        <taxon>Bacillota</taxon>
        <taxon>Clostridia</taxon>
        <taxon>Eubacteriales</taxon>
        <taxon>Clostridiaceae</taxon>
        <taxon>Clostridium</taxon>
    </lineage>
</organism>
<name>A0ABS4EWU1_9CLOT</name>